<evidence type="ECO:0000313" key="6">
    <source>
        <dbReference type="Proteomes" id="UP000037460"/>
    </source>
</evidence>
<feature type="coiled-coil region" evidence="4">
    <location>
        <begin position="57"/>
        <end position="91"/>
    </location>
</feature>
<dbReference type="GO" id="GO:0003729">
    <property type="term" value="F:mRNA binding"/>
    <property type="evidence" value="ECO:0007669"/>
    <property type="project" value="TreeGrafter"/>
</dbReference>
<dbReference type="PANTHER" id="PTHR13375:SF3">
    <property type="entry name" value="THO COMPLEX SUBUNIT 5 HOMOLOG"/>
    <property type="match status" value="1"/>
</dbReference>
<dbReference type="Pfam" id="PF09766">
    <property type="entry name" value="FmiP_Thoc5"/>
    <property type="match status" value="1"/>
</dbReference>
<evidence type="ECO:0000313" key="5">
    <source>
        <dbReference type="EMBL" id="KOO20914.1"/>
    </source>
</evidence>
<dbReference type="Proteomes" id="UP000037460">
    <property type="component" value="Unassembled WGS sequence"/>
</dbReference>
<organism evidence="5 6">
    <name type="scientific">Chrysochromulina tobinii</name>
    <dbReference type="NCBI Taxonomy" id="1460289"/>
    <lineage>
        <taxon>Eukaryota</taxon>
        <taxon>Haptista</taxon>
        <taxon>Haptophyta</taxon>
        <taxon>Prymnesiophyceae</taxon>
        <taxon>Prymnesiales</taxon>
        <taxon>Chrysochromulinaceae</taxon>
        <taxon>Chrysochromulina</taxon>
    </lineage>
</organism>
<dbReference type="InterPro" id="IPR019163">
    <property type="entry name" value="THO_Thoc5"/>
</dbReference>
<comment type="caution">
    <text evidence="5">The sequence shown here is derived from an EMBL/GenBank/DDBJ whole genome shotgun (WGS) entry which is preliminary data.</text>
</comment>
<comment type="similarity">
    <text evidence="2">Belongs to the THOC5 family.</text>
</comment>
<comment type="subcellular location">
    <subcellularLocation>
        <location evidence="1">Nucleus</location>
    </subcellularLocation>
</comment>
<keyword evidence="6" id="KW-1185">Reference proteome</keyword>
<proteinExistence type="inferred from homology"/>
<dbReference type="GO" id="GO:0006406">
    <property type="term" value="P:mRNA export from nucleus"/>
    <property type="evidence" value="ECO:0007669"/>
    <property type="project" value="TreeGrafter"/>
</dbReference>
<dbReference type="EMBL" id="JWZX01003403">
    <property type="protein sequence ID" value="KOO20914.1"/>
    <property type="molecule type" value="Genomic_DNA"/>
</dbReference>
<sequence>MSAEHALLNKLRASAETLLAAKRAAKPSSKSQEVLLGESSAVLMELRGVVAGTLAAHASGEEAVERAKRRLTEADDELRALKYQRGRLQRAISECAEPPASTADAVATEAVLSDVISLEAATLYRLGVERDERVRLHALRDGLVARKASLASAEEKASELKAAVDAQMETVTAAAAALQAELLPMPRSAEPFHPLAPLLPSPLYTLAMTAAAYLRAFEADATLSIVGDLVLERLLKAL</sequence>
<reference evidence="6" key="1">
    <citation type="journal article" date="2015" name="PLoS Genet.">
        <title>Genome Sequence and Transcriptome Analyses of Chrysochromulina tobin: Metabolic Tools for Enhanced Algal Fitness in the Prominent Order Prymnesiales (Haptophyceae).</title>
        <authorList>
            <person name="Hovde B.T."/>
            <person name="Deodato C.R."/>
            <person name="Hunsperger H.M."/>
            <person name="Ryken S.A."/>
            <person name="Yost W."/>
            <person name="Jha R.K."/>
            <person name="Patterson J."/>
            <person name="Monnat R.J. Jr."/>
            <person name="Barlow S.B."/>
            <person name="Starkenburg S.R."/>
            <person name="Cattolico R.A."/>
        </authorList>
    </citation>
    <scope>NUCLEOTIDE SEQUENCE</scope>
    <source>
        <strain evidence="6">CCMP291</strain>
    </source>
</reference>
<name>A0A0M0J2Y2_9EUKA</name>
<evidence type="ECO:0000256" key="2">
    <source>
        <dbReference type="ARBA" id="ARBA00008044"/>
    </source>
</evidence>
<keyword evidence="3" id="KW-0539">Nucleus</keyword>
<keyword evidence="4" id="KW-0175">Coiled coil</keyword>
<dbReference type="PANTHER" id="PTHR13375">
    <property type="entry name" value="FMS INTERACTING PROTEIN"/>
    <property type="match status" value="1"/>
</dbReference>
<dbReference type="AlphaFoldDB" id="A0A0M0J2Y2"/>
<protein>
    <submittedName>
        <fullName evidence="5">Uncharacterized protein</fullName>
    </submittedName>
</protein>
<evidence type="ECO:0000256" key="4">
    <source>
        <dbReference type="SAM" id="Coils"/>
    </source>
</evidence>
<gene>
    <name evidence="5" type="ORF">Ctob_001661</name>
</gene>
<dbReference type="GO" id="GO:0000445">
    <property type="term" value="C:THO complex part of transcription export complex"/>
    <property type="evidence" value="ECO:0007669"/>
    <property type="project" value="TreeGrafter"/>
</dbReference>
<evidence type="ECO:0000256" key="3">
    <source>
        <dbReference type="ARBA" id="ARBA00023242"/>
    </source>
</evidence>
<accession>A0A0M0J2Y2</accession>
<evidence type="ECO:0000256" key="1">
    <source>
        <dbReference type="ARBA" id="ARBA00004123"/>
    </source>
</evidence>